<proteinExistence type="predicted"/>
<dbReference type="SUPFAM" id="SSF141452">
    <property type="entry name" value="Hcp1-like"/>
    <property type="match status" value="1"/>
</dbReference>
<evidence type="ECO:0008006" key="3">
    <source>
        <dbReference type="Google" id="ProtNLM"/>
    </source>
</evidence>
<comment type="caution">
    <text evidence="1">The sequence shown here is derived from an EMBL/GenBank/DDBJ whole genome shotgun (WGS) entry which is preliminary data.</text>
</comment>
<dbReference type="RefSeq" id="WP_005002925.1">
    <property type="nucleotide sequence ID" value="NZ_CH672427.1"/>
</dbReference>
<dbReference type="InterPro" id="IPR008514">
    <property type="entry name" value="T6SS_Hcp"/>
</dbReference>
<evidence type="ECO:0000313" key="1">
    <source>
        <dbReference type="EMBL" id="EAR22492.1"/>
    </source>
</evidence>
<dbReference type="EMBL" id="AAOF01000003">
    <property type="protein sequence ID" value="EAR22492.1"/>
    <property type="molecule type" value="Genomic_DNA"/>
</dbReference>
<sequence length="159" mass="17195">MLDCFLVIDEIKGESKDSKYPDAVEVLAWSWGASQQGTMHFGGGGGAGKASFQDISLTKYIDKSSTALWKFLTNGKHFEKGKLVIRKAGGEQLEYLVLEMSKILVSSISTGGSGGEDRLTENVSLNFAEFKITYTPQKDDGGPDAATDFGWSIEKNAAK</sequence>
<dbReference type="Pfam" id="PF05638">
    <property type="entry name" value="T6SS_HCP"/>
    <property type="match status" value="1"/>
</dbReference>
<dbReference type="AlphaFoldDB" id="A4BPJ1"/>
<dbReference type="InterPro" id="IPR036624">
    <property type="entry name" value="Hcp1-lik_sf"/>
</dbReference>
<dbReference type="PANTHER" id="PTHR36152">
    <property type="entry name" value="CYTOPLASMIC PROTEIN-RELATED"/>
    <property type="match status" value="1"/>
</dbReference>
<protein>
    <recommendedName>
        <fullName evidence="3">Hemolysin-coregulated protein</fullName>
    </recommendedName>
</protein>
<evidence type="ECO:0000313" key="2">
    <source>
        <dbReference type="Proteomes" id="UP000003374"/>
    </source>
</evidence>
<gene>
    <name evidence="1" type="ORF">NB231_12169</name>
</gene>
<accession>A4BPJ1</accession>
<dbReference type="eggNOG" id="COG3157">
    <property type="taxonomic scope" value="Bacteria"/>
</dbReference>
<organism evidence="1 2">
    <name type="scientific">Nitrococcus mobilis Nb-231</name>
    <dbReference type="NCBI Taxonomy" id="314278"/>
    <lineage>
        <taxon>Bacteria</taxon>
        <taxon>Pseudomonadati</taxon>
        <taxon>Pseudomonadota</taxon>
        <taxon>Gammaproteobacteria</taxon>
        <taxon>Chromatiales</taxon>
        <taxon>Ectothiorhodospiraceae</taxon>
        <taxon>Nitrococcus</taxon>
    </lineage>
</organism>
<name>A4BPJ1_9GAMM</name>
<dbReference type="Gene3D" id="2.30.110.20">
    <property type="entry name" value="Hcp1-like"/>
    <property type="match status" value="1"/>
</dbReference>
<dbReference type="Proteomes" id="UP000003374">
    <property type="component" value="Unassembled WGS sequence"/>
</dbReference>
<dbReference type="HOGENOM" id="CLU_112762_0_3_6"/>
<dbReference type="PANTHER" id="PTHR36152:SF5">
    <property type="entry name" value="PROTEIN HCP1"/>
    <property type="match status" value="1"/>
</dbReference>
<reference evidence="1 2" key="1">
    <citation type="submission" date="2006-02" db="EMBL/GenBank/DDBJ databases">
        <authorList>
            <person name="Waterbury J."/>
            <person name="Ferriera S."/>
            <person name="Johnson J."/>
            <person name="Kravitz S."/>
            <person name="Halpern A."/>
            <person name="Remington K."/>
            <person name="Beeson K."/>
            <person name="Tran B."/>
            <person name="Rogers Y.-H."/>
            <person name="Friedman R."/>
            <person name="Venter J.C."/>
        </authorList>
    </citation>
    <scope>NUCLEOTIDE SEQUENCE [LARGE SCALE GENOMIC DNA]</scope>
    <source>
        <strain evidence="1 2">Nb-231</strain>
    </source>
</reference>
<keyword evidence="2" id="KW-1185">Reference proteome</keyword>
<dbReference type="InterPro" id="IPR053165">
    <property type="entry name" value="HSI-I_assembly_Hcp1"/>
</dbReference>
<dbReference type="STRING" id="314278.NB231_12169"/>